<dbReference type="OrthoDB" id="142266at2157"/>
<accession>A0A0H1R1E8</accession>
<comment type="caution">
    <text evidence="1">The sequence shown here is derived from an EMBL/GenBank/DDBJ whole genome shotgun (WGS) entry which is preliminary data.</text>
</comment>
<protein>
    <submittedName>
        <fullName evidence="1">Uncharacterized protein</fullName>
    </submittedName>
</protein>
<dbReference type="EMBL" id="JXOJ01000002">
    <property type="protein sequence ID" value="KLK88651.1"/>
    <property type="molecule type" value="Genomic_DNA"/>
</dbReference>
<sequence>MDTERERALLAAAHAVTFKPDYMTVDKLEAATRGHGALVIPAFAAANSLAEDIFCSIGAPEMSLMNMTVVDASAPHLPLDTIIGKAVGEAKRGGAEPANAALIVATLAYFSGSCARAGVPLGNRKLGAIARMHAGGDRTSAIALTTNKFTHRIPAFPAYLAIYEALMDKKLTRLDGAVLPPFVAGGGVMGHAALGEDYNIPELARNAAKVGTEALMRSMEGAGTTPYPLWPALIAAAVTMELVHPDALLGEEFGKFGQVDSAYLAGKGAVEAAKLPEKLHMRGTGEEYDTVRVVGDFGLILKDVGGPSVIGSMVTNELFAGFQESAMIGAGFSGGPVNVPLGHLAGDILPALRLLLANGGDVEATATAIRDYKMQSFIDPELALCGLNTIVRKAEVVNRGSVTEACIRASEPVRDRAIYRRAAKVYEMLKAGNSLEEAAGALDDERRALVERRGSAALSGFTGKEIRFRFTEIGPHARRTDGFTAKFWGFDPKVSYDIAIDGRDYHIENLTARVVPEYALEGKGRDDPDMGTAVFVGAVLTQEMQYIGHTIINMVVPAAVAAALGTGPAEAAKKAAKGAYLTNAIAGGREAAEKVAELAQTVYASLGKPLEGVE</sequence>
<name>A0A0H1R1E8_9EURY</name>
<proteinExistence type="predicted"/>
<reference evidence="1 2" key="1">
    <citation type="journal article" date="2015" name="Int. J. Syst. Evol. Microbiol.">
        <title>Methanoculleus sediminis sp. nov., a methanogen from sediments near a submarine mud volcano.</title>
        <authorList>
            <person name="Chen S.C."/>
            <person name="Chen M.F."/>
            <person name="Lai M.C."/>
            <person name="Weng C.Y."/>
            <person name="Wu S.Y."/>
            <person name="Lin S."/>
            <person name="Yang T.F."/>
            <person name="Chen P.C."/>
        </authorList>
    </citation>
    <scope>NUCLEOTIDE SEQUENCE [LARGE SCALE GENOMIC DNA]</scope>
    <source>
        <strain evidence="1 2">S3Fa</strain>
    </source>
</reference>
<dbReference type="STRING" id="1550566.SZ63_06565"/>
<organism evidence="1 2">
    <name type="scientific">Methanoculleus sediminis</name>
    <dbReference type="NCBI Taxonomy" id="1550566"/>
    <lineage>
        <taxon>Archaea</taxon>
        <taxon>Methanobacteriati</taxon>
        <taxon>Methanobacteriota</taxon>
        <taxon>Stenosarchaea group</taxon>
        <taxon>Methanomicrobia</taxon>
        <taxon>Methanomicrobiales</taxon>
        <taxon>Methanomicrobiaceae</taxon>
        <taxon>Methanoculleus</taxon>
    </lineage>
</organism>
<dbReference type="PATRIC" id="fig|1550566.3.peg.1424"/>
<keyword evidence="2" id="KW-1185">Reference proteome</keyword>
<dbReference type="RefSeq" id="WP_048182900.1">
    <property type="nucleotide sequence ID" value="NZ_JXOJ01000002.1"/>
</dbReference>
<dbReference type="AlphaFoldDB" id="A0A0H1R1E8"/>
<evidence type="ECO:0000313" key="2">
    <source>
        <dbReference type="Proteomes" id="UP000035301"/>
    </source>
</evidence>
<evidence type="ECO:0000313" key="1">
    <source>
        <dbReference type="EMBL" id="KLK88651.1"/>
    </source>
</evidence>
<dbReference type="Proteomes" id="UP000035301">
    <property type="component" value="Unassembled WGS sequence"/>
</dbReference>
<gene>
    <name evidence="1" type="ORF">SZ63_06565</name>
</gene>